<accession>A0AAJ0DH43</accession>
<feature type="compositionally biased region" description="Low complexity" evidence="1">
    <location>
        <begin position="366"/>
        <end position="375"/>
    </location>
</feature>
<dbReference type="EMBL" id="JAWDJX010000037">
    <property type="protein sequence ID" value="KAK3049779.1"/>
    <property type="molecule type" value="Genomic_DNA"/>
</dbReference>
<feature type="compositionally biased region" description="Polar residues" evidence="1">
    <location>
        <begin position="221"/>
        <end position="232"/>
    </location>
</feature>
<feature type="compositionally biased region" description="Polar residues" evidence="1">
    <location>
        <begin position="420"/>
        <end position="443"/>
    </location>
</feature>
<feature type="compositionally biased region" description="Polar residues" evidence="1">
    <location>
        <begin position="376"/>
        <end position="394"/>
    </location>
</feature>
<evidence type="ECO:0000259" key="2">
    <source>
        <dbReference type="Pfam" id="PF23155"/>
    </source>
</evidence>
<dbReference type="AlphaFoldDB" id="A0AAJ0DH43"/>
<comment type="caution">
    <text evidence="3">The sequence shown here is derived from an EMBL/GenBank/DDBJ whole genome shotgun (WGS) entry which is preliminary data.</text>
</comment>
<dbReference type="PANTHER" id="PTHR38117">
    <property type="entry name" value="NACHT AND WD40 DOMAIN PROTEIN"/>
    <property type="match status" value="1"/>
</dbReference>
<feature type="region of interest" description="Disordered" evidence="1">
    <location>
        <begin position="328"/>
        <end position="474"/>
    </location>
</feature>
<feature type="region of interest" description="Disordered" evidence="1">
    <location>
        <begin position="292"/>
        <end position="315"/>
    </location>
</feature>
<sequence>MGKHIVYTKITPLAPNVPRQLALDLLHSHEEVIRMNPLVTGVQAIEPPRTAASDEFFSNWYEITEIIALGFGAKKKIQFKGVFHNQPYGMQSHIYAPLNTDMRQTYKIGGNQPGEPPEQKELGVDTPASGLYLREDVNIKVNTPLMGGMVEKEMKQSSKVMIDRITRKAELLDEGKLHAMFEKGQLKTSRPSGDPTFVERPLPSPNSIPGSPPPQGHSPQTFEDSQFKSPNVDSKGYGKYYDVAPDRCASVRASQYTPSYQQPNYQGPDYARPGVEMPGQYGQQTFVSELPGSYYQPQQSNGDNLRPAPLRPNSQSQPQVFRAEMMGDTNFLQPPPASSQHPHDRKATPPNQTQHPAYQHPPPQQSPRQSPRLPQDLNNLPSRQASNGSYQIANPDQGVPSRRASNSSYQVTNPDPPRPTSQQRHSSSNNNVEQWQRSVQSDTPIDGDYYRNSRSSHAGSHPPQQQQQQQQVEPDHLRFSNLSVQQNANELPLCRSAKCPVCGLFEGDEKAVSHHVSKEHFQ</sequence>
<evidence type="ECO:0000313" key="3">
    <source>
        <dbReference type="EMBL" id="KAK3049779.1"/>
    </source>
</evidence>
<dbReference type="PANTHER" id="PTHR38117:SF1">
    <property type="entry name" value="DUF3074 DOMAIN-CONTAINING PROTEIN"/>
    <property type="match status" value="1"/>
</dbReference>
<dbReference type="InterPro" id="IPR055481">
    <property type="entry name" value="DUF7053"/>
</dbReference>
<proteinExistence type="predicted"/>
<protein>
    <recommendedName>
        <fullName evidence="2">DUF7053 domain-containing protein</fullName>
    </recommendedName>
</protein>
<name>A0AAJ0DH43_9PEZI</name>
<feature type="region of interest" description="Disordered" evidence="1">
    <location>
        <begin position="258"/>
        <end position="279"/>
    </location>
</feature>
<feature type="domain" description="DUF7053" evidence="2">
    <location>
        <begin position="3"/>
        <end position="170"/>
    </location>
</feature>
<evidence type="ECO:0000313" key="4">
    <source>
        <dbReference type="Proteomes" id="UP001271007"/>
    </source>
</evidence>
<feature type="compositionally biased region" description="Pro residues" evidence="1">
    <location>
        <begin position="202"/>
        <end position="216"/>
    </location>
</feature>
<feature type="compositionally biased region" description="Polar residues" evidence="1">
    <location>
        <begin position="403"/>
        <end position="413"/>
    </location>
</feature>
<keyword evidence="4" id="KW-1185">Reference proteome</keyword>
<feature type="region of interest" description="Disordered" evidence="1">
    <location>
        <begin position="182"/>
        <end position="234"/>
    </location>
</feature>
<evidence type="ECO:0000256" key="1">
    <source>
        <dbReference type="SAM" id="MobiDB-lite"/>
    </source>
</evidence>
<gene>
    <name evidence="3" type="ORF">LTR09_008955</name>
</gene>
<reference evidence="3" key="1">
    <citation type="submission" date="2023-04" db="EMBL/GenBank/DDBJ databases">
        <title>Black Yeasts Isolated from many extreme environments.</title>
        <authorList>
            <person name="Coleine C."/>
            <person name="Stajich J.E."/>
            <person name="Selbmann L."/>
        </authorList>
    </citation>
    <scope>NUCLEOTIDE SEQUENCE</scope>
    <source>
        <strain evidence="3">CCFEE 5312</strain>
    </source>
</reference>
<organism evidence="3 4">
    <name type="scientific">Extremus antarcticus</name>
    <dbReference type="NCBI Taxonomy" id="702011"/>
    <lineage>
        <taxon>Eukaryota</taxon>
        <taxon>Fungi</taxon>
        <taxon>Dikarya</taxon>
        <taxon>Ascomycota</taxon>
        <taxon>Pezizomycotina</taxon>
        <taxon>Dothideomycetes</taxon>
        <taxon>Dothideomycetidae</taxon>
        <taxon>Mycosphaerellales</taxon>
        <taxon>Extremaceae</taxon>
        <taxon>Extremus</taxon>
    </lineage>
</organism>
<dbReference type="Proteomes" id="UP001271007">
    <property type="component" value="Unassembled WGS sequence"/>
</dbReference>
<dbReference type="Pfam" id="PF23155">
    <property type="entry name" value="DUF7053"/>
    <property type="match status" value="1"/>
</dbReference>